<evidence type="ECO:0000313" key="5">
    <source>
        <dbReference type="Proteomes" id="UP000663935"/>
    </source>
</evidence>
<dbReference type="InterPro" id="IPR046947">
    <property type="entry name" value="LytR-like"/>
</dbReference>
<evidence type="ECO:0000259" key="2">
    <source>
        <dbReference type="PROSITE" id="PS50110"/>
    </source>
</evidence>
<dbReference type="PANTHER" id="PTHR37299">
    <property type="entry name" value="TRANSCRIPTIONAL REGULATOR-RELATED"/>
    <property type="match status" value="1"/>
</dbReference>
<dbReference type="SMART" id="SM00448">
    <property type="entry name" value="REC"/>
    <property type="match status" value="1"/>
</dbReference>
<dbReference type="Pfam" id="PF04397">
    <property type="entry name" value="LytTR"/>
    <property type="match status" value="1"/>
</dbReference>
<protein>
    <submittedName>
        <fullName evidence="4">Response regulator transcription factor</fullName>
    </submittedName>
</protein>
<proteinExistence type="predicted"/>
<feature type="domain" description="HTH LytTR-type" evidence="3">
    <location>
        <begin position="134"/>
        <end position="203"/>
    </location>
</feature>
<dbReference type="InterPro" id="IPR007492">
    <property type="entry name" value="LytTR_DNA-bd_dom"/>
</dbReference>
<dbReference type="Pfam" id="PF00072">
    <property type="entry name" value="Response_reg"/>
    <property type="match status" value="1"/>
</dbReference>
<evidence type="ECO:0000259" key="3">
    <source>
        <dbReference type="PROSITE" id="PS50930"/>
    </source>
</evidence>
<organism evidence="4 5">
    <name type="scientific">Polaribacter batillariae</name>
    <dbReference type="NCBI Taxonomy" id="2808900"/>
    <lineage>
        <taxon>Bacteria</taxon>
        <taxon>Pseudomonadati</taxon>
        <taxon>Bacteroidota</taxon>
        <taxon>Flavobacteriia</taxon>
        <taxon>Flavobacteriales</taxon>
        <taxon>Flavobacteriaceae</taxon>
    </lineage>
</organism>
<keyword evidence="5" id="KW-1185">Reference proteome</keyword>
<feature type="domain" description="Response regulatory" evidence="2">
    <location>
        <begin position="6"/>
        <end position="117"/>
    </location>
</feature>
<feature type="modified residue" description="4-aspartylphosphate" evidence="1">
    <location>
        <position position="57"/>
    </location>
</feature>
<sequence>MSKKYKCIIVDDEPPAIRLLENYIAKISILELTYTSTSALMALSFLEKEKVDIIFLDIQMPHLTGLQLSKIIPKNTKVIFTTAYPQFALESYSVNAIDYLLKPFDFERFYKAIHKICSKETPIQQKIKKDFIFIKTDRKNNLVKVTVSDIIYIESLKNYVAIHLNNKEFITYNSLKNIKESLQNENFVQIHKSYLVSILHIEKTTSSSVFIGNKEIPIGNSFKNDFFLKIAQNKL</sequence>
<dbReference type="PANTHER" id="PTHR37299:SF1">
    <property type="entry name" value="STAGE 0 SPORULATION PROTEIN A HOMOLOG"/>
    <property type="match status" value="1"/>
</dbReference>
<dbReference type="SUPFAM" id="SSF52172">
    <property type="entry name" value="CheY-like"/>
    <property type="match status" value="1"/>
</dbReference>
<accession>A0ABX7SX56</accession>
<dbReference type="PROSITE" id="PS50110">
    <property type="entry name" value="RESPONSE_REGULATORY"/>
    <property type="match status" value="1"/>
</dbReference>
<name>A0ABX7SX56_9FLAO</name>
<gene>
    <name evidence="4" type="ORF">JL193_00870</name>
</gene>
<evidence type="ECO:0000313" key="4">
    <source>
        <dbReference type="EMBL" id="QTD37893.1"/>
    </source>
</evidence>
<dbReference type="InterPro" id="IPR001789">
    <property type="entry name" value="Sig_transdc_resp-reg_receiver"/>
</dbReference>
<reference evidence="4 5" key="1">
    <citation type="submission" date="2021-03" db="EMBL/GenBank/DDBJ databases">
        <title>Complete genome of Polaribacter_sp.G4M1.</title>
        <authorList>
            <person name="Jeong S.W."/>
            <person name="Bae J.W."/>
        </authorList>
    </citation>
    <scope>NUCLEOTIDE SEQUENCE [LARGE SCALE GENOMIC DNA]</scope>
    <source>
        <strain evidence="4 5">G4M1</strain>
    </source>
</reference>
<dbReference type="RefSeq" id="WP_207972048.1">
    <property type="nucleotide sequence ID" value="NZ_CP071795.1"/>
</dbReference>
<keyword evidence="1" id="KW-0597">Phosphoprotein</keyword>
<dbReference type="InterPro" id="IPR011006">
    <property type="entry name" value="CheY-like_superfamily"/>
</dbReference>
<dbReference type="Gene3D" id="2.40.50.1020">
    <property type="entry name" value="LytTr DNA-binding domain"/>
    <property type="match status" value="1"/>
</dbReference>
<dbReference type="Proteomes" id="UP000663935">
    <property type="component" value="Chromosome"/>
</dbReference>
<dbReference type="Gene3D" id="3.40.50.2300">
    <property type="match status" value="1"/>
</dbReference>
<dbReference type="SMART" id="SM00850">
    <property type="entry name" value="LytTR"/>
    <property type="match status" value="1"/>
</dbReference>
<dbReference type="EMBL" id="CP071795">
    <property type="protein sequence ID" value="QTD37893.1"/>
    <property type="molecule type" value="Genomic_DNA"/>
</dbReference>
<evidence type="ECO:0000256" key="1">
    <source>
        <dbReference type="PROSITE-ProRule" id="PRU00169"/>
    </source>
</evidence>
<dbReference type="PROSITE" id="PS50930">
    <property type="entry name" value="HTH_LYTTR"/>
    <property type="match status" value="1"/>
</dbReference>